<feature type="transmembrane region" description="Helical" evidence="1">
    <location>
        <begin position="39"/>
        <end position="59"/>
    </location>
</feature>
<sequence>MHEHGVAVQCKKIGACSAAICTLPPSPYRRKHAAKLHSAVTAMKLGPIMMQLLLVPLGWVG</sequence>
<accession>A0A317VGI5</accession>
<evidence type="ECO:0000313" key="3">
    <source>
        <dbReference type="Proteomes" id="UP000246171"/>
    </source>
</evidence>
<keyword evidence="1" id="KW-1133">Transmembrane helix</keyword>
<protein>
    <submittedName>
        <fullName evidence="2">Uncharacterized protein</fullName>
    </submittedName>
</protein>
<evidence type="ECO:0000313" key="2">
    <source>
        <dbReference type="EMBL" id="PWY73483.1"/>
    </source>
</evidence>
<organism evidence="2 3">
    <name type="scientific">Aspergillus eucalypticola (strain CBS 122712 / IBT 29274)</name>
    <dbReference type="NCBI Taxonomy" id="1448314"/>
    <lineage>
        <taxon>Eukaryota</taxon>
        <taxon>Fungi</taxon>
        <taxon>Dikarya</taxon>
        <taxon>Ascomycota</taxon>
        <taxon>Pezizomycotina</taxon>
        <taxon>Eurotiomycetes</taxon>
        <taxon>Eurotiomycetidae</taxon>
        <taxon>Eurotiales</taxon>
        <taxon>Aspergillaceae</taxon>
        <taxon>Aspergillus</taxon>
        <taxon>Aspergillus subgen. Circumdati</taxon>
    </lineage>
</organism>
<evidence type="ECO:0000256" key="1">
    <source>
        <dbReference type="SAM" id="Phobius"/>
    </source>
</evidence>
<comment type="caution">
    <text evidence="2">The sequence shown here is derived from an EMBL/GenBank/DDBJ whole genome shotgun (WGS) entry which is preliminary data.</text>
</comment>
<keyword evidence="3" id="KW-1185">Reference proteome</keyword>
<dbReference type="OrthoDB" id="10449701at2759"/>
<dbReference type="AlphaFoldDB" id="A0A317VGI5"/>
<proteinExistence type="predicted"/>
<name>A0A317VGI5_ASPEC</name>
<dbReference type="Proteomes" id="UP000246171">
    <property type="component" value="Unassembled WGS sequence"/>
</dbReference>
<dbReference type="VEuPathDB" id="FungiDB:BO83DRAFT_378522"/>
<keyword evidence="1" id="KW-0472">Membrane</keyword>
<gene>
    <name evidence="2" type="ORF">BO83DRAFT_378522</name>
</gene>
<dbReference type="RefSeq" id="XP_025388287.1">
    <property type="nucleotide sequence ID" value="XM_025531274.1"/>
</dbReference>
<keyword evidence="1" id="KW-0812">Transmembrane</keyword>
<reference evidence="2" key="1">
    <citation type="submission" date="2016-12" db="EMBL/GenBank/DDBJ databases">
        <title>The genomes of Aspergillus section Nigri reveals drivers in fungal speciation.</title>
        <authorList>
            <consortium name="DOE Joint Genome Institute"/>
            <person name="Vesth T.C."/>
            <person name="Nybo J."/>
            <person name="Theobald S."/>
            <person name="Brandl J."/>
            <person name="Frisvad J.C."/>
            <person name="Nielsen K.F."/>
            <person name="Lyhne E.K."/>
            <person name="Kogle M.E."/>
            <person name="Kuo A."/>
            <person name="Riley R."/>
            <person name="Clum A."/>
            <person name="Nolan M."/>
            <person name="Lipzen A."/>
            <person name="Salamov A."/>
            <person name="Henrissat B."/>
            <person name="Wiebenga A."/>
            <person name="De vries R.P."/>
            <person name="Grigoriev I.V."/>
            <person name="Mortensen U.H."/>
            <person name="Andersen M.R."/>
            <person name="Baker S.E."/>
        </authorList>
    </citation>
    <scope>NUCLEOTIDE SEQUENCE</scope>
    <source>
        <strain evidence="2">CBS 122712</strain>
    </source>
</reference>
<dbReference type="EMBL" id="MSFU01000012">
    <property type="protein sequence ID" value="PWY73483.1"/>
    <property type="molecule type" value="Genomic_DNA"/>
</dbReference>
<dbReference type="GeneID" id="37053236"/>